<dbReference type="OrthoDB" id="10016527at2"/>
<gene>
    <name evidence="3" type="ORF">FF041_09620</name>
</gene>
<reference evidence="3 4" key="1">
    <citation type="submission" date="2019-05" db="EMBL/GenBank/DDBJ databases">
        <title>Comparative genomics and metabolomics analyses of clavulanic acid producing Streptomyces species provides insight into specialized metabolism and evolution of beta-lactam biosynthetic gene clusters.</title>
        <authorList>
            <person name="Moore M.A."/>
            <person name="Cruz-Morales P."/>
            <person name="Barona Gomez F."/>
            <person name="Kapil T."/>
        </authorList>
    </citation>
    <scope>NUCLEOTIDE SEQUENCE [LARGE SCALE GENOMIC DNA]</scope>
    <source>
        <strain evidence="3 4">NRRL 5741</strain>
    </source>
</reference>
<dbReference type="EMBL" id="VCLA01000078">
    <property type="protein sequence ID" value="MQT00476.1"/>
    <property type="molecule type" value="Genomic_DNA"/>
</dbReference>
<accession>A0A646KHJ2</accession>
<keyword evidence="2" id="KW-0812">Transmembrane</keyword>
<feature type="compositionally biased region" description="Low complexity" evidence="1">
    <location>
        <begin position="265"/>
        <end position="276"/>
    </location>
</feature>
<feature type="compositionally biased region" description="Polar residues" evidence="1">
    <location>
        <begin position="194"/>
        <end position="216"/>
    </location>
</feature>
<dbReference type="Proteomes" id="UP000419138">
    <property type="component" value="Unassembled WGS sequence"/>
</dbReference>
<evidence type="ECO:0000313" key="3">
    <source>
        <dbReference type="EMBL" id="MQT00476.1"/>
    </source>
</evidence>
<feature type="compositionally biased region" description="Basic and acidic residues" evidence="1">
    <location>
        <begin position="79"/>
        <end position="89"/>
    </location>
</feature>
<organism evidence="3 4">
    <name type="scientific">Streptomyces jumonjinensis</name>
    <dbReference type="NCBI Taxonomy" id="1945"/>
    <lineage>
        <taxon>Bacteria</taxon>
        <taxon>Bacillati</taxon>
        <taxon>Actinomycetota</taxon>
        <taxon>Actinomycetes</taxon>
        <taxon>Kitasatosporales</taxon>
        <taxon>Streptomycetaceae</taxon>
        <taxon>Streptomyces</taxon>
    </lineage>
</organism>
<proteinExistence type="predicted"/>
<protein>
    <submittedName>
        <fullName evidence="3">Uncharacterized protein</fullName>
    </submittedName>
</protein>
<comment type="caution">
    <text evidence="3">The sequence shown here is derived from an EMBL/GenBank/DDBJ whole genome shotgun (WGS) entry which is preliminary data.</text>
</comment>
<evidence type="ECO:0000256" key="1">
    <source>
        <dbReference type="SAM" id="MobiDB-lite"/>
    </source>
</evidence>
<evidence type="ECO:0000313" key="4">
    <source>
        <dbReference type="Proteomes" id="UP000419138"/>
    </source>
</evidence>
<feature type="region of interest" description="Disordered" evidence="1">
    <location>
        <begin position="189"/>
        <end position="277"/>
    </location>
</feature>
<evidence type="ECO:0000256" key="2">
    <source>
        <dbReference type="SAM" id="Phobius"/>
    </source>
</evidence>
<keyword evidence="2" id="KW-1133">Transmembrane helix</keyword>
<keyword evidence="4" id="KW-1185">Reference proteome</keyword>
<feature type="transmembrane region" description="Helical" evidence="2">
    <location>
        <begin position="163"/>
        <end position="186"/>
    </location>
</feature>
<dbReference type="AlphaFoldDB" id="A0A646KHJ2"/>
<feature type="region of interest" description="Disordered" evidence="1">
    <location>
        <begin position="70"/>
        <end position="125"/>
    </location>
</feature>
<dbReference type="RefSeq" id="WP_153522002.1">
    <property type="nucleotide sequence ID" value="NZ_JBEPDZ010000066.1"/>
</dbReference>
<keyword evidence="2" id="KW-0472">Membrane</keyword>
<name>A0A646KHJ2_STRJU</name>
<sequence length="361" mass="39778">MMDANDAERFSTALVWRLLEAIDSLETRLRQLDGRLTPGEEGLRDIRAERGRLRERLRLAETELKRARADKKRANRLRQAAERRAENWARRHARTERTAPNPTEAPIRPRKRTVPSLPSLPSRAFPGEGDEVLRLITVDLDVSAEELDRLGEVLGVNRGRNPAAVLLGVLVVMVVVAVVVGTLIPLRPDHQNVRKPTTRQGDGLSASKSHSASVTPAKTPPRLPSRTPSGLESPSEKTTPTPRPSPSPSPSESSRKPAPRPPAPRETASTSATADQASREIFIVRGHGNEMNVNLTGFEPDEDVTIYAYTDTDDTDGPYDRRTHTIRADGTREFGAFPMEAPGRYWVVALGVTSNVVVWTG</sequence>